<dbReference type="Pfam" id="PF13180">
    <property type="entry name" value="PDZ_2"/>
    <property type="match status" value="1"/>
</dbReference>
<evidence type="ECO:0000256" key="3">
    <source>
        <dbReference type="ARBA" id="ARBA00022801"/>
    </source>
</evidence>
<dbReference type="PRINTS" id="PR00834">
    <property type="entry name" value="PROTEASES2C"/>
</dbReference>
<proteinExistence type="inferred from homology"/>
<dbReference type="Gene3D" id="2.30.42.10">
    <property type="match status" value="1"/>
</dbReference>
<keyword evidence="4" id="KW-0732">Signal</keyword>
<comment type="caution">
    <text evidence="6">The sequence shown here is derived from an EMBL/GenBank/DDBJ whole genome shotgun (WGS) entry which is preliminary data.</text>
</comment>
<dbReference type="SUPFAM" id="SSF50156">
    <property type="entry name" value="PDZ domain-like"/>
    <property type="match status" value="1"/>
</dbReference>
<dbReference type="AlphaFoldDB" id="A0A1F4T588"/>
<evidence type="ECO:0000313" key="6">
    <source>
        <dbReference type="EMBL" id="OGC27707.1"/>
    </source>
</evidence>
<dbReference type="InterPro" id="IPR036034">
    <property type="entry name" value="PDZ_sf"/>
</dbReference>
<evidence type="ECO:0000256" key="2">
    <source>
        <dbReference type="ARBA" id="ARBA00022670"/>
    </source>
</evidence>
<dbReference type="SMART" id="SM00228">
    <property type="entry name" value="PDZ"/>
    <property type="match status" value="1"/>
</dbReference>
<evidence type="ECO:0000256" key="4">
    <source>
        <dbReference type="SAM" id="SignalP"/>
    </source>
</evidence>
<dbReference type="PANTHER" id="PTHR22939:SF129">
    <property type="entry name" value="SERINE PROTEASE HTRA2, MITOCHONDRIAL"/>
    <property type="match status" value="1"/>
</dbReference>
<dbReference type="PROSITE" id="PS50106">
    <property type="entry name" value="PDZ"/>
    <property type="match status" value="1"/>
</dbReference>
<comment type="similarity">
    <text evidence="1">Belongs to the peptidase S1C family.</text>
</comment>
<dbReference type="Pfam" id="PF13365">
    <property type="entry name" value="Trypsin_2"/>
    <property type="match status" value="1"/>
</dbReference>
<dbReference type="InterPro" id="IPR009003">
    <property type="entry name" value="Peptidase_S1_PA"/>
</dbReference>
<dbReference type="InterPro" id="IPR001478">
    <property type="entry name" value="PDZ"/>
</dbReference>
<protein>
    <recommendedName>
        <fullName evidence="5">PDZ domain-containing protein</fullName>
    </recommendedName>
</protein>
<keyword evidence="3" id="KW-0378">Hydrolase</keyword>
<dbReference type="Gene3D" id="2.40.10.120">
    <property type="match status" value="1"/>
</dbReference>
<dbReference type="PANTHER" id="PTHR22939">
    <property type="entry name" value="SERINE PROTEASE FAMILY S1C HTRA-RELATED"/>
    <property type="match status" value="1"/>
</dbReference>
<feature type="signal peptide" evidence="4">
    <location>
        <begin position="1"/>
        <end position="19"/>
    </location>
</feature>
<evidence type="ECO:0000313" key="7">
    <source>
        <dbReference type="Proteomes" id="UP000178602"/>
    </source>
</evidence>
<feature type="domain" description="PDZ" evidence="5">
    <location>
        <begin position="248"/>
        <end position="326"/>
    </location>
</feature>
<dbReference type="Proteomes" id="UP000178602">
    <property type="component" value="Unassembled WGS sequence"/>
</dbReference>
<dbReference type="GO" id="GO:0006508">
    <property type="term" value="P:proteolysis"/>
    <property type="evidence" value="ECO:0007669"/>
    <property type="project" value="UniProtKB-KW"/>
</dbReference>
<keyword evidence="2" id="KW-0645">Protease</keyword>
<dbReference type="SUPFAM" id="SSF50494">
    <property type="entry name" value="Trypsin-like serine proteases"/>
    <property type="match status" value="1"/>
</dbReference>
<name>A0A1F4T588_UNCSA</name>
<reference evidence="6 7" key="1">
    <citation type="journal article" date="2016" name="Nat. Commun.">
        <title>Thousands of microbial genomes shed light on interconnected biogeochemical processes in an aquifer system.</title>
        <authorList>
            <person name="Anantharaman K."/>
            <person name="Brown C.T."/>
            <person name="Hug L.A."/>
            <person name="Sharon I."/>
            <person name="Castelle C.J."/>
            <person name="Probst A.J."/>
            <person name="Thomas B.C."/>
            <person name="Singh A."/>
            <person name="Wilkins M.J."/>
            <person name="Karaoz U."/>
            <person name="Brodie E.L."/>
            <person name="Williams K.H."/>
            <person name="Hubbard S.S."/>
            <person name="Banfield J.F."/>
        </authorList>
    </citation>
    <scope>NUCLEOTIDE SEQUENCE [LARGE SCALE GENOMIC DNA]</scope>
</reference>
<dbReference type="GO" id="GO:0004252">
    <property type="term" value="F:serine-type endopeptidase activity"/>
    <property type="evidence" value="ECO:0007669"/>
    <property type="project" value="InterPro"/>
</dbReference>
<organism evidence="6 7">
    <name type="scientific">candidate division WOR-1 bacterium RIFOXYC12_FULL_54_18</name>
    <dbReference type="NCBI Taxonomy" id="1802584"/>
    <lineage>
        <taxon>Bacteria</taxon>
        <taxon>Bacillati</taxon>
        <taxon>Saganbacteria</taxon>
    </lineage>
</organism>
<sequence>MIRRTTCFFLLFFSASVFAQSLPIDQGTIADIVEKEGGAVVNIDIIKNIRIRTSPFLNPDDFFGYQVMPEFRNFSRERIVPQRGAGSGFFIDKRGYVITNEHVTRGAAEIIVTTRDGKKYAGKIAGADPDLDIAVIKIDPQGVDLPVLPLGDSANLRPGEWVIAIGNPYGFSNSVTSGIISATGRVLGDIGKKNLIQIDAAINPGNSGGPLLNFKGEVIGVNVAIMSGAQGIGFAIPINAAKEIVQTLIDNGRVIRGWLGVNMQDVDGRVANYLDLPMVDGAVVFDVIKGSPAEEMGLKKFDVFREINGAKVSTAGDMHEAIAALKPGAEIKVKIYRDGRIYDLTGRLAEKP</sequence>
<dbReference type="InterPro" id="IPR001940">
    <property type="entry name" value="Peptidase_S1C"/>
</dbReference>
<accession>A0A1F4T588</accession>
<feature type="chain" id="PRO_5009514470" description="PDZ domain-containing protein" evidence="4">
    <location>
        <begin position="20"/>
        <end position="352"/>
    </location>
</feature>
<evidence type="ECO:0000256" key="1">
    <source>
        <dbReference type="ARBA" id="ARBA00010541"/>
    </source>
</evidence>
<gene>
    <name evidence="6" type="ORF">A3K49_01660</name>
</gene>
<evidence type="ECO:0000259" key="5">
    <source>
        <dbReference type="PROSITE" id="PS50106"/>
    </source>
</evidence>
<dbReference type="EMBL" id="MEUG01000001">
    <property type="protein sequence ID" value="OGC27707.1"/>
    <property type="molecule type" value="Genomic_DNA"/>
</dbReference>